<dbReference type="EMBL" id="ML995493">
    <property type="protein sequence ID" value="KAF2139338.1"/>
    <property type="molecule type" value="Genomic_DNA"/>
</dbReference>
<evidence type="ECO:0000313" key="3">
    <source>
        <dbReference type="Proteomes" id="UP000799438"/>
    </source>
</evidence>
<name>A0A6A6B6R7_9PEZI</name>
<organism evidence="2 3">
    <name type="scientific">Aplosporella prunicola CBS 121167</name>
    <dbReference type="NCBI Taxonomy" id="1176127"/>
    <lineage>
        <taxon>Eukaryota</taxon>
        <taxon>Fungi</taxon>
        <taxon>Dikarya</taxon>
        <taxon>Ascomycota</taxon>
        <taxon>Pezizomycotina</taxon>
        <taxon>Dothideomycetes</taxon>
        <taxon>Dothideomycetes incertae sedis</taxon>
        <taxon>Botryosphaeriales</taxon>
        <taxon>Aplosporellaceae</taxon>
        <taxon>Aplosporella</taxon>
    </lineage>
</organism>
<dbReference type="RefSeq" id="XP_033395051.1">
    <property type="nucleotide sequence ID" value="XM_033542329.1"/>
</dbReference>
<reference evidence="2" key="1">
    <citation type="journal article" date="2020" name="Stud. Mycol.">
        <title>101 Dothideomycetes genomes: a test case for predicting lifestyles and emergence of pathogens.</title>
        <authorList>
            <person name="Haridas S."/>
            <person name="Albert R."/>
            <person name="Binder M."/>
            <person name="Bloem J."/>
            <person name="Labutti K."/>
            <person name="Salamov A."/>
            <person name="Andreopoulos B."/>
            <person name="Baker S."/>
            <person name="Barry K."/>
            <person name="Bills G."/>
            <person name="Bluhm B."/>
            <person name="Cannon C."/>
            <person name="Castanera R."/>
            <person name="Culley D."/>
            <person name="Daum C."/>
            <person name="Ezra D."/>
            <person name="Gonzalez J."/>
            <person name="Henrissat B."/>
            <person name="Kuo A."/>
            <person name="Liang C."/>
            <person name="Lipzen A."/>
            <person name="Lutzoni F."/>
            <person name="Magnuson J."/>
            <person name="Mondo S."/>
            <person name="Nolan M."/>
            <person name="Ohm R."/>
            <person name="Pangilinan J."/>
            <person name="Park H.-J."/>
            <person name="Ramirez L."/>
            <person name="Alfaro M."/>
            <person name="Sun H."/>
            <person name="Tritt A."/>
            <person name="Yoshinaga Y."/>
            <person name="Zwiers L.-H."/>
            <person name="Turgeon B."/>
            <person name="Goodwin S."/>
            <person name="Spatafora J."/>
            <person name="Crous P."/>
            <person name="Grigoriev I."/>
        </authorList>
    </citation>
    <scope>NUCLEOTIDE SEQUENCE</scope>
    <source>
        <strain evidence="2">CBS 121167</strain>
    </source>
</reference>
<feature type="region of interest" description="Disordered" evidence="1">
    <location>
        <begin position="67"/>
        <end position="109"/>
    </location>
</feature>
<evidence type="ECO:0000256" key="1">
    <source>
        <dbReference type="SAM" id="MobiDB-lite"/>
    </source>
</evidence>
<gene>
    <name evidence="2" type="ORF">K452DRAFT_300393</name>
</gene>
<sequence length="238" mass="27107">MDPEQKGDLFDLVYSPLSYEQGLAIIDEFYPTEPASKSDKVSPGESLLDQPQQPILVPRFNDLPIHPAETVPEPINIDDDTVNSRGQRSDIQDNGQYQEDSGHKGAATSSSLPNISLRVVVLTSLISAIHFFQRSKHHWKEMERIVLSFETKLAEMAAEEANMPSIEDGSPSTKTIKSVLKTLQNEPNCWREAHEKSKQDIMENITHLFQYNLCWDLDEKALIIFYTAKKMREKKFDD</sequence>
<dbReference type="AlphaFoldDB" id="A0A6A6B6R7"/>
<proteinExistence type="predicted"/>
<protein>
    <submittedName>
        <fullName evidence="2">Uncharacterized protein</fullName>
    </submittedName>
</protein>
<accession>A0A6A6B6R7</accession>
<keyword evidence="3" id="KW-1185">Reference proteome</keyword>
<evidence type="ECO:0000313" key="2">
    <source>
        <dbReference type="EMBL" id="KAF2139338.1"/>
    </source>
</evidence>
<dbReference type="GeneID" id="54299826"/>
<dbReference type="Proteomes" id="UP000799438">
    <property type="component" value="Unassembled WGS sequence"/>
</dbReference>